<sequence>MLGYLGEHLSNSLAIFKALGTTPGGRISGVHHRRLVVSNNKDEVSFPPRWVKHNDRRLLVAAATDILPDMVVAKDGSGTHLPRRRRSTAAAES</sequence>
<organism evidence="2 3">
    <name type="scientific">Panicum miliaceum</name>
    <name type="common">Proso millet</name>
    <name type="synonym">Broomcorn millet</name>
    <dbReference type="NCBI Taxonomy" id="4540"/>
    <lineage>
        <taxon>Eukaryota</taxon>
        <taxon>Viridiplantae</taxon>
        <taxon>Streptophyta</taxon>
        <taxon>Embryophyta</taxon>
        <taxon>Tracheophyta</taxon>
        <taxon>Spermatophyta</taxon>
        <taxon>Magnoliopsida</taxon>
        <taxon>Liliopsida</taxon>
        <taxon>Poales</taxon>
        <taxon>Poaceae</taxon>
        <taxon>PACMAD clade</taxon>
        <taxon>Panicoideae</taxon>
        <taxon>Panicodae</taxon>
        <taxon>Paniceae</taxon>
        <taxon>Panicinae</taxon>
        <taxon>Panicum</taxon>
        <taxon>Panicum sect. Panicum</taxon>
    </lineage>
</organism>
<proteinExistence type="predicted"/>
<dbReference type="EMBL" id="PQIB02000004">
    <property type="protein sequence ID" value="RLN25708.1"/>
    <property type="molecule type" value="Genomic_DNA"/>
</dbReference>
<protein>
    <submittedName>
        <fullName evidence="2">Uncharacterized protein</fullName>
    </submittedName>
</protein>
<dbReference type="STRING" id="4540.A0A3L6SSY1"/>
<reference evidence="3" key="1">
    <citation type="journal article" date="2019" name="Nat. Commun.">
        <title>The genome of broomcorn millet.</title>
        <authorList>
            <person name="Zou C."/>
            <person name="Miki D."/>
            <person name="Li D."/>
            <person name="Tang Q."/>
            <person name="Xiao L."/>
            <person name="Rajput S."/>
            <person name="Deng P."/>
            <person name="Jia W."/>
            <person name="Huang R."/>
            <person name="Zhang M."/>
            <person name="Sun Y."/>
            <person name="Hu J."/>
            <person name="Fu X."/>
            <person name="Schnable P.S."/>
            <person name="Li F."/>
            <person name="Zhang H."/>
            <person name="Feng B."/>
            <person name="Zhu X."/>
            <person name="Liu R."/>
            <person name="Schnable J.C."/>
            <person name="Zhu J.-K."/>
            <person name="Zhang H."/>
        </authorList>
    </citation>
    <scope>NUCLEOTIDE SEQUENCE [LARGE SCALE GENOMIC DNA]</scope>
</reference>
<keyword evidence="3" id="KW-1185">Reference proteome</keyword>
<dbReference type="AlphaFoldDB" id="A0A3L6SSY1"/>
<accession>A0A3L6SSY1</accession>
<name>A0A3L6SSY1_PANMI</name>
<dbReference type="Proteomes" id="UP000275267">
    <property type="component" value="Unassembled WGS sequence"/>
</dbReference>
<comment type="caution">
    <text evidence="2">The sequence shown here is derived from an EMBL/GenBank/DDBJ whole genome shotgun (WGS) entry which is preliminary data.</text>
</comment>
<evidence type="ECO:0000313" key="3">
    <source>
        <dbReference type="Proteomes" id="UP000275267"/>
    </source>
</evidence>
<feature type="region of interest" description="Disordered" evidence="1">
    <location>
        <begin position="74"/>
        <end position="93"/>
    </location>
</feature>
<evidence type="ECO:0000313" key="2">
    <source>
        <dbReference type="EMBL" id="RLN25708.1"/>
    </source>
</evidence>
<gene>
    <name evidence="2" type="ORF">C2845_PM07G40240</name>
</gene>
<evidence type="ECO:0000256" key="1">
    <source>
        <dbReference type="SAM" id="MobiDB-lite"/>
    </source>
</evidence>